<dbReference type="SMART" id="SM00448">
    <property type="entry name" value="REC"/>
    <property type="match status" value="1"/>
</dbReference>
<dbReference type="GO" id="GO:0043565">
    <property type="term" value="F:sequence-specific DNA binding"/>
    <property type="evidence" value="ECO:0007669"/>
    <property type="project" value="InterPro"/>
</dbReference>
<evidence type="ECO:0000256" key="2">
    <source>
        <dbReference type="ARBA" id="ARBA00022490"/>
    </source>
</evidence>
<comment type="subcellular location">
    <subcellularLocation>
        <location evidence="1">Cytoplasm</location>
    </subcellularLocation>
</comment>
<dbReference type="PROSITE" id="PS50110">
    <property type="entry name" value="RESPONSE_REGULATORY"/>
    <property type="match status" value="1"/>
</dbReference>
<dbReference type="AlphaFoldDB" id="A0A4Y8LYG0"/>
<dbReference type="SUPFAM" id="SSF52172">
    <property type="entry name" value="CheY-like"/>
    <property type="match status" value="1"/>
</dbReference>
<reference evidence="11 12" key="1">
    <citation type="submission" date="2019-03" db="EMBL/GenBank/DDBJ databases">
        <title>Cohnella endophytica sp. nov., a novel endophytic bacterium isolated from bark of Sonneratia apetala.</title>
        <authorList>
            <person name="Tuo L."/>
        </authorList>
    </citation>
    <scope>NUCLEOTIDE SEQUENCE [LARGE SCALE GENOMIC DNA]</scope>
    <source>
        <strain evidence="11 12">CCTCC AB 208254</strain>
    </source>
</reference>
<feature type="domain" description="HTH araC/xylS-type" evidence="9">
    <location>
        <begin position="411"/>
        <end position="509"/>
    </location>
</feature>
<feature type="modified residue" description="4-aspartylphosphate" evidence="8">
    <location>
        <position position="54"/>
    </location>
</feature>
<dbReference type="PANTHER" id="PTHR42713:SF3">
    <property type="entry name" value="TRANSCRIPTIONAL REGULATORY PROTEIN HPTR"/>
    <property type="match status" value="1"/>
</dbReference>
<keyword evidence="4" id="KW-0902">Two-component regulatory system</keyword>
<dbReference type="GO" id="GO:0000160">
    <property type="term" value="P:phosphorelay signal transduction system"/>
    <property type="evidence" value="ECO:0007669"/>
    <property type="project" value="UniProtKB-KW"/>
</dbReference>
<dbReference type="CDD" id="cd17536">
    <property type="entry name" value="REC_YesN-like"/>
    <property type="match status" value="1"/>
</dbReference>
<dbReference type="InterPro" id="IPR001789">
    <property type="entry name" value="Sig_transdc_resp-reg_receiver"/>
</dbReference>
<dbReference type="Pfam" id="PF00072">
    <property type="entry name" value="Response_reg"/>
    <property type="match status" value="1"/>
</dbReference>
<evidence type="ECO:0000256" key="5">
    <source>
        <dbReference type="ARBA" id="ARBA00023015"/>
    </source>
</evidence>
<evidence type="ECO:0000259" key="10">
    <source>
        <dbReference type="PROSITE" id="PS50110"/>
    </source>
</evidence>
<dbReference type="Gene3D" id="3.40.50.2300">
    <property type="match status" value="1"/>
</dbReference>
<evidence type="ECO:0000256" key="8">
    <source>
        <dbReference type="PROSITE-ProRule" id="PRU00169"/>
    </source>
</evidence>
<evidence type="ECO:0000256" key="6">
    <source>
        <dbReference type="ARBA" id="ARBA00023125"/>
    </source>
</evidence>
<sequence length="511" mass="59341">MKIIIVDDEPLVRIGIKSSIDWQSIGIEIVGEASDGEEALKLIAEQNPDVVLLDIKIPKKDGIEVLSEMRAQGMRTKVMILSSFDDFAYVKKAMKLGAVDYFHKPSMNIAEIKSAMSKIKDELAMNKENKLQEPSFVQDKDIILRNLLTGKIEDVSQVKLKEGNLYTILFTVKLYAQVMKRYTKENPAFLPNTIRHLLTELLAKENEVEFVQMEENLYAVLIGNNESKGLQASFAHVNDIVYLIHSSLKRFVNIDMVFGVSEAVHSFENFNQAFDQAKQALELKFYHSNDPVFYYRPQDKDIEQKMEQINDYVMAMKKGLKEESYDLFAQNLEAWEQYIQLHECLTERDVRKIYEGLLFMLQDGKTDAGKAGQSDEIEDFFELSAYYHELFNERLRAKISGTNKEYNPLVRGIMQYIENNYRESISLKLLGETFQTSPNYISRLFKQEVDRGLFDYLNEVRIRKSKDLLKDYRYKIYEVAEMVGFKSQVHFAIVFHKYVGMAPKDYRKEIG</sequence>
<keyword evidence="5" id="KW-0805">Transcription regulation</keyword>
<keyword evidence="7" id="KW-0804">Transcription</keyword>
<evidence type="ECO:0000259" key="9">
    <source>
        <dbReference type="PROSITE" id="PS01124"/>
    </source>
</evidence>
<dbReference type="InterPro" id="IPR018060">
    <property type="entry name" value="HTH_AraC"/>
</dbReference>
<dbReference type="InterPro" id="IPR020449">
    <property type="entry name" value="Tscrpt_reg_AraC-type_HTH"/>
</dbReference>
<proteinExistence type="predicted"/>
<dbReference type="GO" id="GO:0005737">
    <property type="term" value="C:cytoplasm"/>
    <property type="evidence" value="ECO:0007669"/>
    <property type="project" value="UniProtKB-SubCell"/>
</dbReference>
<dbReference type="Pfam" id="PF12833">
    <property type="entry name" value="HTH_18"/>
    <property type="match status" value="1"/>
</dbReference>
<accession>A0A4Y8LYG0</accession>
<evidence type="ECO:0000256" key="7">
    <source>
        <dbReference type="ARBA" id="ARBA00023163"/>
    </source>
</evidence>
<dbReference type="OrthoDB" id="9794370at2"/>
<dbReference type="PRINTS" id="PR00032">
    <property type="entry name" value="HTHARAC"/>
</dbReference>
<keyword evidence="2" id="KW-0963">Cytoplasm</keyword>
<keyword evidence="3 8" id="KW-0597">Phosphoprotein</keyword>
<comment type="caution">
    <text evidence="11">The sequence shown here is derived from an EMBL/GenBank/DDBJ whole genome shotgun (WGS) entry which is preliminary data.</text>
</comment>
<name>A0A4Y8LYG0_9BACL</name>
<keyword evidence="6" id="KW-0238">DNA-binding</keyword>
<evidence type="ECO:0000313" key="12">
    <source>
        <dbReference type="Proteomes" id="UP000297900"/>
    </source>
</evidence>
<protein>
    <submittedName>
        <fullName evidence="11">Response regulator</fullName>
    </submittedName>
</protein>
<evidence type="ECO:0000256" key="3">
    <source>
        <dbReference type="ARBA" id="ARBA00022553"/>
    </source>
</evidence>
<evidence type="ECO:0000256" key="4">
    <source>
        <dbReference type="ARBA" id="ARBA00023012"/>
    </source>
</evidence>
<dbReference type="PROSITE" id="PS01124">
    <property type="entry name" value="HTH_ARAC_FAMILY_2"/>
    <property type="match status" value="1"/>
</dbReference>
<evidence type="ECO:0000313" key="11">
    <source>
        <dbReference type="EMBL" id="TFE27164.1"/>
    </source>
</evidence>
<dbReference type="GO" id="GO:0003700">
    <property type="term" value="F:DNA-binding transcription factor activity"/>
    <property type="evidence" value="ECO:0007669"/>
    <property type="project" value="InterPro"/>
</dbReference>
<gene>
    <name evidence="11" type="ORF">E2980_09665</name>
</gene>
<dbReference type="Proteomes" id="UP000297900">
    <property type="component" value="Unassembled WGS sequence"/>
</dbReference>
<dbReference type="InterPro" id="IPR011006">
    <property type="entry name" value="CheY-like_superfamily"/>
</dbReference>
<dbReference type="RefSeq" id="WP_135151988.1">
    <property type="nucleotide sequence ID" value="NZ_SOMN01000010.1"/>
</dbReference>
<dbReference type="SMART" id="SM00342">
    <property type="entry name" value="HTH_ARAC"/>
    <property type="match status" value="1"/>
</dbReference>
<evidence type="ECO:0000256" key="1">
    <source>
        <dbReference type="ARBA" id="ARBA00004496"/>
    </source>
</evidence>
<dbReference type="InterPro" id="IPR009057">
    <property type="entry name" value="Homeodomain-like_sf"/>
</dbReference>
<dbReference type="SUPFAM" id="SSF46689">
    <property type="entry name" value="Homeodomain-like"/>
    <property type="match status" value="2"/>
</dbReference>
<feature type="domain" description="Response regulatory" evidence="10">
    <location>
        <begin position="2"/>
        <end position="119"/>
    </location>
</feature>
<dbReference type="InterPro" id="IPR051552">
    <property type="entry name" value="HptR"/>
</dbReference>
<organism evidence="11 12">
    <name type="scientific">Cohnella luojiensis</name>
    <dbReference type="NCBI Taxonomy" id="652876"/>
    <lineage>
        <taxon>Bacteria</taxon>
        <taxon>Bacillati</taxon>
        <taxon>Bacillota</taxon>
        <taxon>Bacilli</taxon>
        <taxon>Bacillales</taxon>
        <taxon>Paenibacillaceae</taxon>
        <taxon>Cohnella</taxon>
    </lineage>
</organism>
<dbReference type="PANTHER" id="PTHR42713">
    <property type="entry name" value="HISTIDINE KINASE-RELATED"/>
    <property type="match status" value="1"/>
</dbReference>
<dbReference type="Gene3D" id="1.10.10.60">
    <property type="entry name" value="Homeodomain-like"/>
    <property type="match status" value="2"/>
</dbReference>
<dbReference type="EMBL" id="SOMN01000010">
    <property type="protein sequence ID" value="TFE27164.1"/>
    <property type="molecule type" value="Genomic_DNA"/>
</dbReference>
<keyword evidence="12" id="KW-1185">Reference proteome</keyword>